<dbReference type="Proteomes" id="UP001159405">
    <property type="component" value="Unassembled WGS sequence"/>
</dbReference>
<dbReference type="InterPro" id="IPR000477">
    <property type="entry name" value="RT_dom"/>
</dbReference>
<name>A0ABN8QYQ1_9CNID</name>
<evidence type="ECO:0000259" key="1">
    <source>
        <dbReference type="Pfam" id="PF00078"/>
    </source>
</evidence>
<sequence length="360" mass="41430">EQLINQCISDLINNGDLDMDTGQLLRPANSRTPIFYMLPKIHKPNNPGRPVISSVNSHTEKLSAYVDEFLRPLAQALPSHIRDTTDFIIRLKNLGRDPENSILATLDVSSLYTNIDTDDGLAIIEEELAKTGQIQPSAKTLTCLLEKVLKLNNVTFDNHNFIQVKGTAMGTRVAPNFANVYVGRFEDKFVYRTEWSHYIIDWVRFIDDISLIWKGDESSLTTFIKYLNGVLPSIEFTHEISYKSVNFLDTKVIKDVQGNISTDIFQKPTDTHSYLHWTSAHPPHLKQSIPYSQTLRLRRICSSTRVLDQRILEYSNFFVACGYKTCYNWQRKKEILRAREIFWQSRLNTLQPNGLNKRMG</sequence>
<gene>
    <name evidence="3" type="ORF">PLOB_00012031</name>
</gene>
<accession>A0ABN8QYQ1</accession>
<evidence type="ECO:0000313" key="3">
    <source>
        <dbReference type="EMBL" id="CAH3171642.1"/>
    </source>
</evidence>
<evidence type="ECO:0000259" key="2">
    <source>
        <dbReference type="Pfam" id="PF26215"/>
    </source>
</evidence>
<organism evidence="3 4">
    <name type="scientific">Porites lobata</name>
    <dbReference type="NCBI Taxonomy" id="104759"/>
    <lineage>
        <taxon>Eukaryota</taxon>
        <taxon>Metazoa</taxon>
        <taxon>Cnidaria</taxon>
        <taxon>Anthozoa</taxon>
        <taxon>Hexacorallia</taxon>
        <taxon>Scleractinia</taxon>
        <taxon>Fungiina</taxon>
        <taxon>Poritidae</taxon>
        <taxon>Porites</taxon>
    </lineage>
</organism>
<feature type="non-terminal residue" evidence="3">
    <location>
        <position position="1"/>
    </location>
</feature>
<protein>
    <recommendedName>
        <fullName evidence="5">Reverse transcriptase domain-containing protein</fullName>
    </recommendedName>
</protein>
<reference evidence="3 4" key="1">
    <citation type="submission" date="2022-05" db="EMBL/GenBank/DDBJ databases">
        <authorList>
            <consortium name="Genoscope - CEA"/>
            <person name="William W."/>
        </authorList>
    </citation>
    <scope>NUCLEOTIDE SEQUENCE [LARGE SCALE GENOMIC DNA]</scope>
</reference>
<dbReference type="Pfam" id="PF26215">
    <property type="entry name" value="HTH_animal"/>
    <property type="match status" value="1"/>
</dbReference>
<dbReference type="EMBL" id="CALNXK010000165">
    <property type="protein sequence ID" value="CAH3171642.1"/>
    <property type="molecule type" value="Genomic_DNA"/>
</dbReference>
<comment type="caution">
    <text evidence="3">The sequence shown here is derived from an EMBL/GenBank/DDBJ whole genome shotgun (WGS) entry which is preliminary data.</text>
</comment>
<dbReference type="Pfam" id="PF00078">
    <property type="entry name" value="RVT_1"/>
    <property type="match status" value="1"/>
</dbReference>
<dbReference type="InterPro" id="IPR058912">
    <property type="entry name" value="HTH_animal"/>
</dbReference>
<feature type="domain" description="Reverse transcriptase" evidence="1">
    <location>
        <begin position="41"/>
        <end position="224"/>
    </location>
</feature>
<dbReference type="PANTHER" id="PTHR21301:SF10">
    <property type="entry name" value="REVERSE TRANSCRIPTASE DOMAIN-CONTAINING PROTEIN"/>
    <property type="match status" value="1"/>
</dbReference>
<evidence type="ECO:0008006" key="5">
    <source>
        <dbReference type="Google" id="ProtNLM"/>
    </source>
</evidence>
<proteinExistence type="predicted"/>
<keyword evidence="4" id="KW-1185">Reference proteome</keyword>
<dbReference type="PANTHER" id="PTHR21301">
    <property type="entry name" value="REVERSE TRANSCRIPTASE"/>
    <property type="match status" value="1"/>
</dbReference>
<feature type="domain" description="Helix-turn-helix" evidence="2">
    <location>
        <begin position="274"/>
        <end position="324"/>
    </location>
</feature>
<evidence type="ECO:0000313" key="4">
    <source>
        <dbReference type="Proteomes" id="UP001159405"/>
    </source>
</evidence>